<dbReference type="InterPro" id="IPR039996">
    <property type="entry name" value="Shieldin_RINN1"/>
</dbReference>
<dbReference type="Proteomes" id="UP000275408">
    <property type="component" value="Unassembled WGS sequence"/>
</dbReference>
<keyword evidence="2" id="KW-1185">Reference proteome</keyword>
<dbReference type="STRING" id="46731.A0A3M6V0M8"/>
<dbReference type="PANTHER" id="PTHR41404:SF1">
    <property type="entry name" value="SHIELDIN COMPLEX SUBUNIT 3"/>
    <property type="match status" value="1"/>
</dbReference>
<dbReference type="OrthoDB" id="5963356at2759"/>
<dbReference type="GO" id="GO:2001034">
    <property type="term" value="P:positive regulation of double-strand break repair via nonhomologous end joining"/>
    <property type="evidence" value="ECO:0007669"/>
    <property type="project" value="TreeGrafter"/>
</dbReference>
<dbReference type="OMA" id="MECTIYQ"/>
<evidence type="ECO:0000313" key="1">
    <source>
        <dbReference type="EMBL" id="RMX59314.1"/>
    </source>
</evidence>
<organism evidence="1 2">
    <name type="scientific">Pocillopora damicornis</name>
    <name type="common">Cauliflower coral</name>
    <name type="synonym">Millepora damicornis</name>
    <dbReference type="NCBI Taxonomy" id="46731"/>
    <lineage>
        <taxon>Eukaryota</taxon>
        <taxon>Metazoa</taxon>
        <taxon>Cnidaria</taxon>
        <taxon>Anthozoa</taxon>
        <taxon>Hexacorallia</taxon>
        <taxon>Scleractinia</taxon>
        <taxon>Astrocoeniina</taxon>
        <taxon>Pocilloporidae</taxon>
        <taxon>Pocillopora</taxon>
    </lineage>
</organism>
<dbReference type="GO" id="GO:2000042">
    <property type="term" value="P:negative regulation of double-strand break repair via homologous recombination"/>
    <property type="evidence" value="ECO:0007669"/>
    <property type="project" value="TreeGrafter"/>
</dbReference>
<sequence>MGSNDVIAVHQSVLGSCVCSSADVTSLPDPYDVARNLLSGFYDYKRLRHIPSREFKPWYDESTLTCLCFKVLPPKLTVISELTPNQSSVLRQNFLSTSDNLLDFSPVYSGKSGLKKAQLKKGDHQGSCDDEEKIVSRTCNNPPAEHHSPWSRGGSVDCSKCGSGKSKLLEEALNPINTSAKSLWCVSPPRINCRKGKEKETVLEKFKETDLLQVKQQYGLDYHQRGKWIVCAKKCSLKEENFTIKQLWKKVCSLIQEGRLPYCNAKLQTLQDEVWVYCDFEHSLKVRSTLEEALGNFFLEISFVVHPVGVVMEL</sequence>
<evidence type="ECO:0000313" key="2">
    <source>
        <dbReference type="Proteomes" id="UP000275408"/>
    </source>
</evidence>
<accession>A0A3M6V0M8</accession>
<dbReference type="EMBL" id="RCHS01000379">
    <property type="protein sequence ID" value="RMX59314.1"/>
    <property type="molecule type" value="Genomic_DNA"/>
</dbReference>
<dbReference type="PANTHER" id="PTHR41404">
    <property type="entry name" value="SHIELDIN COMPLEX SUBUNIT 3"/>
    <property type="match status" value="1"/>
</dbReference>
<proteinExistence type="predicted"/>
<reference evidence="1 2" key="1">
    <citation type="journal article" date="2018" name="Sci. Rep.">
        <title>Comparative analysis of the Pocillopora damicornis genome highlights role of immune system in coral evolution.</title>
        <authorList>
            <person name="Cunning R."/>
            <person name="Bay R.A."/>
            <person name="Gillette P."/>
            <person name="Baker A.C."/>
            <person name="Traylor-Knowles N."/>
        </authorList>
    </citation>
    <scope>NUCLEOTIDE SEQUENCE [LARGE SCALE GENOMIC DNA]</scope>
    <source>
        <strain evidence="1">RSMAS</strain>
        <tissue evidence="1">Whole animal</tissue>
    </source>
</reference>
<name>A0A3M6V0M8_POCDA</name>
<protein>
    <submittedName>
        <fullName evidence="1">Uncharacterized protein</fullName>
    </submittedName>
</protein>
<gene>
    <name evidence="1" type="ORF">pdam_00011892</name>
</gene>
<comment type="caution">
    <text evidence="1">The sequence shown here is derived from an EMBL/GenBank/DDBJ whole genome shotgun (WGS) entry which is preliminary data.</text>
</comment>
<dbReference type="AlphaFoldDB" id="A0A3M6V0M8"/>